<dbReference type="FunCoup" id="A0A078B2S4">
    <property type="interactions" value="25"/>
</dbReference>
<evidence type="ECO:0000256" key="2">
    <source>
        <dbReference type="ARBA" id="ARBA00022692"/>
    </source>
</evidence>
<dbReference type="PANTHER" id="PTHR28668">
    <property type="entry name" value="TRANSMEMBRANE PROTEIN 234"/>
    <property type="match status" value="1"/>
</dbReference>
<dbReference type="EMBL" id="CCKQ01016937">
    <property type="protein sequence ID" value="CDW88830.1"/>
    <property type="molecule type" value="Genomic_DNA"/>
</dbReference>
<dbReference type="Proteomes" id="UP000039865">
    <property type="component" value="Unassembled WGS sequence"/>
</dbReference>
<protein>
    <recommendedName>
        <fullName evidence="10">Transmembrane protein 234 homolog</fullName>
    </recommendedName>
</protein>
<dbReference type="InParanoid" id="A0A078B2S4"/>
<keyword evidence="9" id="KW-1185">Reference proteome</keyword>
<dbReference type="AlphaFoldDB" id="A0A078B2S4"/>
<feature type="transmembrane region" description="Helical" evidence="6">
    <location>
        <begin position="126"/>
        <end position="143"/>
    </location>
</feature>
<dbReference type="GO" id="GO:0016020">
    <property type="term" value="C:membrane"/>
    <property type="evidence" value="ECO:0007669"/>
    <property type="project" value="UniProtKB-SubCell"/>
</dbReference>
<keyword evidence="2 6" id="KW-0812">Transmembrane</keyword>
<keyword evidence="7" id="KW-0732">Signal</keyword>
<evidence type="ECO:0000256" key="5">
    <source>
        <dbReference type="SAM" id="MobiDB-lite"/>
    </source>
</evidence>
<organism evidence="8 9">
    <name type="scientific">Stylonychia lemnae</name>
    <name type="common">Ciliate</name>
    <dbReference type="NCBI Taxonomy" id="5949"/>
    <lineage>
        <taxon>Eukaryota</taxon>
        <taxon>Sar</taxon>
        <taxon>Alveolata</taxon>
        <taxon>Ciliophora</taxon>
        <taxon>Intramacronucleata</taxon>
        <taxon>Spirotrichea</taxon>
        <taxon>Stichotrichia</taxon>
        <taxon>Sporadotrichida</taxon>
        <taxon>Oxytrichidae</taxon>
        <taxon>Stylonychinae</taxon>
        <taxon>Stylonychia</taxon>
    </lineage>
</organism>
<dbReference type="Pfam" id="PF10639">
    <property type="entry name" value="TMEM234"/>
    <property type="match status" value="1"/>
</dbReference>
<dbReference type="PANTHER" id="PTHR28668:SF1">
    <property type="entry name" value="TRANSMEMBRANE PROTEIN 234"/>
    <property type="match status" value="1"/>
</dbReference>
<evidence type="ECO:0000256" key="7">
    <source>
        <dbReference type="SAM" id="SignalP"/>
    </source>
</evidence>
<evidence type="ECO:0000256" key="1">
    <source>
        <dbReference type="ARBA" id="ARBA00004141"/>
    </source>
</evidence>
<feature type="transmembrane region" description="Helical" evidence="6">
    <location>
        <begin position="96"/>
        <end position="114"/>
    </location>
</feature>
<dbReference type="InterPro" id="IPR018908">
    <property type="entry name" value="TMEM234"/>
</dbReference>
<reference evidence="8 9" key="1">
    <citation type="submission" date="2014-06" db="EMBL/GenBank/DDBJ databases">
        <authorList>
            <person name="Swart Estienne"/>
        </authorList>
    </citation>
    <scope>NUCLEOTIDE SEQUENCE [LARGE SCALE GENOMIC DNA]</scope>
    <source>
        <strain evidence="8 9">130c</strain>
    </source>
</reference>
<evidence type="ECO:0000313" key="8">
    <source>
        <dbReference type="EMBL" id="CDW88830.1"/>
    </source>
</evidence>
<feature type="signal peptide" evidence="7">
    <location>
        <begin position="1"/>
        <end position="21"/>
    </location>
</feature>
<evidence type="ECO:0000256" key="6">
    <source>
        <dbReference type="SAM" id="Phobius"/>
    </source>
</evidence>
<keyword evidence="4 6" id="KW-0472">Membrane</keyword>
<evidence type="ECO:0000313" key="9">
    <source>
        <dbReference type="Proteomes" id="UP000039865"/>
    </source>
</evidence>
<name>A0A078B2S4_STYLE</name>
<dbReference type="OMA" id="MQFISEF"/>
<keyword evidence="3 6" id="KW-1133">Transmembrane helix</keyword>
<feature type="region of interest" description="Disordered" evidence="5">
    <location>
        <begin position="26"/>
        <end position="45"/>
    </location>
</feature>
<evidence type="ECO:0008006" key="10">
    <source>
        <dbReference type="Google" id="ProtNLM"/>
    </source>
</evidence>
<evidence type="ECO:0000256" key="4">
    <source>
        <dbReference type="ARBA" id="ARBA00023136"/>
    </source>
</evidence>
<comment type="subcellular location">
    <subcellularLocation>
        <location evidence="1">Membrane</location>
        <topology evidence="1">Multi-pass membrane protein</topology>
    </subcellularLocation>
</comment>
<gene>
    <name evidence="8" type="primary">Contig10225.g10916</name>
    <name evidence="8" type="ORF">STYLEM_17955</name>
</gene>
<evidence type="ECO:0000256" key="3">
    <source>
        <dbReference type="ARBA" id="ARBA00022989"/>
    </source>
</evidence>
<sequence>MEPFQIIGFLTVGLLWGTTNAFIEKGTREKNESSQQDKQQDLKLSESQEIIEPSAGSSSVFSDLKKLFTNLRFVIPYALNQTGSILNNFVTATADLSIALPTVNCLAFIFTFITQRLLNGQSLIEYKFFAGCFLIMIGLYLSVVK</sequence>
<feature type="chain" id="PRO_5001729778" description="Transmembrane protein 234 homolog" evidence="7">
    <location>
        <begin position="22"/>
        <end position="145"/>
    </location>
</feature>
<proteinExistence type="predicted"/>
<dbReference type="OrthoDB" id="43458at2759"/>
<accession>A0A078B2S4</accession>